<proteinExistence type="predicted"/>
<feature type="compositionally biased region" description="Low complexity" evidence="1">
    <location>
        <begin position="14"/>
        <end position="33"/>
    </location>
</feature>
<dbReference type="AlphaFoldDB" id="A0A561E812"/>
<dbReference type="Proteomes" id="UP000318297">
    <property type="component" value="Unassembled WGS sequence"/>
</dbReference>
<name>A0A561E812_9MICO</name>
<dbReference type="EMBL" id="VIVQ01000001">
    <property type="protein sequence ID" value="TWE11752.1"/>
    <property type="molecule type" value="Genomic_DNA"/>
</dbReference>
<feature type="transmembrane region" description="Helical" evidence="2">
    <location>
        <begin position="60"/>
        <end position="77"/>
    </location>
</feature>
<feature type="compositionally biased region" description="Low complexity" evidence="1">
    <location>
        <begin position="143"/>
        <end position="164"/>
    </location>
</feature>
<feature type="compositionally biased region" description="Low complexity" evidence="1">
    <location>
        <begin position="113"/>
        <end position="124"/>
    </location>
</feature>
<keyword evidence="2" id="KW-0812">Transmembrane</keyword>
<evidence type="ECO:0000256" key="2">
    <source>
        <dbReference type="SAM" id="Phobius"/>
    </source>
</evidence>
<reference evidence="3 4" key="1">
    <citation type="submission" date="2019-06" db="EMBL/GenBank/DDBJ databases">
        <title>Sequencing the genomes of 1000 actinobacteria strains.</title>
        <authorList>
            <person name="Klenk H.-P."/>
        </authorList>
    </citation>
    <scope>NUCLEOTIDE SEQUENCE [LARGE SCALE GENOMIC DNA]</scope>
    <source>
        <strain evidence="3 4">DSM 19560</strain>
    </source>
</reference>
<protein>
    <submittedName>
        <fullName evidence="3">Uncharacterized protein</fullName>
    </submittedName>
</protein>
<organism evidence="3 4">
    <name type="scientific">Rudaeicoccus suwonensis</name>
    <dbReference type="NCBI Taxonomy" id="657409"/>
    <lineage>
        <taxon>Bacteria</taxon>
        <taxon>Bacillati</taxon>
        <taxon>Actinomycetota</taxon>
        <taxon>Actinomycetes</taxon>
        <taxon>Micrococcales</taxon>
        <taxon>Dermacoccaceae</taxon>
        <taxon>Rudaeicoccus</taxon>
    </lineage>
</organism>
<evidence type="ECO:0000256" key="1">
    <source>
        <dbReference type="SAM" id="MobiDB-lite"/>
    </source>
</evidence>
<comment type="caution">
    <text evidence="3">The sequence shown here is derived from an EMBL/GenBank/DDBJ whole genome shotgun (WGS) entry which is preliminary data.</text>
</comment>
<feature type="region of interest" description="Disordered" evidence="1">
    <location>
        <begin position="202"/>
        <end position="221"/>
    </location>
</feature>
<evidence type="ECO:0000313" key="3">
    <source>
        <dbReference type="EMBL" id="TWE11752.1"/>
    </source>
</evidence>
<feature type="region of interest" description="Disordered" evidence="1">
    <location>
        <begin position="113"/>
        <end position="177"/>
    </location>
</feature>
<feature type="transmembrane region" description="Helical" evidence="2">
    <location>
        <begin position="83"/>
        <end position="103"/>
    </location>
</feature>
<gene>
    <name evidence="3" type="ORF">BKA23_0535</name>
</gene>
<keyword evidence="2" id="KW-1133">Transmembrane helix</keyword>
<feature type="region of interest" description="Disordered" evidence="1">
    <location>
        <begin position="1"/>
        <end position="59"/>
    </location>
</feature>
<accession>A0A561E812</accession>
<evidence type="ECO:0000313" key="4">
    <source>
        <dbReference type="Proteomes" id="UP000318297"/>
    </source>
</evidence>
<keyword evidence="4" id="KW-1185">Reference proteome</keyword>
<keyword evidence="2" id="KW-0472">Membrane</keyword>
<sequence length="285" mass="29309">MTADSQHTPEARPAQTVAQNASSATTSAPAEASHVSGARQPTVRSARSGRPAAHSGSPKLRAGALIGSFALLVITGVCTPFGALPLWSVAVAVVLFAGVLIWCHRSAKAARAARSAGRQSQPARQPRPAVRQNRDGRATPVGATGRPAPQAPRTPAADTAPAKASNGPVAAQDPAPAMQRRIADAPFDVTAVDAMRMAPQPDTMSAGTAPAPSDAGSEWQPVAVPRPTYTMKERADRPVPAANVPQQPALSTAAAYQHVANEDLPFDGLALDQDLDDLPPVHQAG</sequence>